<dbReference type="PATRIC" id="fig|1196324.3.peg.3166"/>
<feature type="compositionally biased region" description="Basic and acidic residues" evidence="1">
    <location>
        <begin position="22"/>
        <end position="54"/>
    </location>
</feature>
<dbReference type="Pfam" id="PF07563">
    <property type="entry name" value="DUF1541"/>
    <property type="match status" value="2"/>
</dbReference>
<protein>
    <submittedName>
        <fullName evidence="3">Lipoprotein</fullName>
    </submittedName>
</protein>
<dbReference type="RefSeq" id="WP_007203163.1">
    <property type="nucleotide sequence ID" value="NZ_AKKV01000033.1"/>
</dbReference>
<dbReference type="STRING" id="1196324.A374_15449"/>
<dbReference type="InterPro" id="IPR011438">
    <property type="entry name" value="DUF1541"/>
</dbReference>
<comment type="caution">
    <text evidence="3">The sequence shown here is derived from an EMBL/GenBank/DDBJ whole genome shotgun (WGS) entry which is preliminary data.</text>
</comment>
<name>I8UCD3_9BACL</name>
<evidence type="ECO:0000256" key="1">
    <source>
        <dbReference type="SAM" id="MobiDB-lite"/>
    </source>
</evidence>
<gene>
    <name evidence="3" type="ORF">A374_15449</name>
</gene>
<dbReference type="PROSITE" id="PS51257">
    <property type="entry name" value="PROKAR_LIPOPROTEIN"/>
    <property type="match status" value="1"/>
</dbReference>
<organism evidence="3 4">
    <name type="scientific">Fictibacillus macauensis ZFHKF-1</name>
    <dbReference type="NCBI Taxonomy" id="1196324"/>
    <lineage>
        <taxon>Bacteria</taxon>
        <taxon>Bacillati</taxon>
        <taxon>Bacillota</taxon>
        <taxon>Bacilli</taxon>
        <taxon>Bacillales</taxon>
        <taxon>Fictibacillaceae</taxon>
        <taxon>Fictibacillus</taxon>
    </lineage>
</organism>
<proteinExistence type="predicted"/>
<evidence type="ECO:0000313" key="4">
    <source>
        <dbReference type="Proteomes" id="UP000004080"/>
    </source>
</evidence>
<dbReference type="EMBL" id="AKKV01000033">
    <property type="protein sequence ID" value="EIT84443.1"/>
    <property type="molecule type" value="Genomic_DNA"/>
</dbReference>
<sequence length="181" mass="20094">MKKAILLWSVAFTLTLAGCNKGNDDNKKHEEKKEMNHGNMKMDEGVPKGLKEEANPTYKKGSKVIIKEGHMKGMKDAEATVKGAYKANVYGVTYTPTDGGAKVVNHKWVIQQDLKDPGDKLLKKGTKVTLEADHMKGMKGAKGVIEEAKSTTIYMVDYQPTTGGKKVMNHKWLTEDELKKK</sequence>
<dbReference type="Proteomes" id="UP000004080">
    <property type="component" value="Unassembled WGS sequence"/>
</dbReference>
<keyword evidence="4" id="KW-1185">Reference proteome</keyword>
<evidence type="ECO:0000259" key="2">
    <source>
        <dbReference type="Pfam" id="PF07563"/>
    </source>
</evidence>
<reference evidence="3 4" key="1">
    <citation type="journal article" date="2012" name="J. Bacteriol.">
        <title>Genome of Bacillus macauensis ZFHKF-1, a Long-Chain-Forming Bacterium.</title>
        <authorList>
            <person name="Cai L."/>
            <person name="Zhang T."/>
        </authorList>
    </citation>
    <scope>NUCLEOTIDE SEQUENCE [LARGE SCALE GENOMIC DNA]</scope>
    <source>
        <strain evidence="3 4">ZFHKF-1</strain>
    </source>
</reference>
<accession>I8UCD3</accession>
<evidence type="ECO:0000313" key="3">
    <source>
        <dbReference type="EMBL" id="EIT84443.1"/>
    </source>
</evidence>
<dbReference type="Gene3D" id="2.30.30.1210">
    <property type="entry name" value="Domain of unknown function DUF1541"/>
    <property type="match status" value="1"/>
</dbReference>
<dbReference type="AlphaFoldDB" id="I8UCD3"/>
<feature type="domain" description="DUF1541" evidence="2">
    <location>
        <begin position="124"/>
        <end position="175"/>
    </location>
</feature>
<feature type="region of interest" description="Disordered" evidence="1">
    <location>
        <begin position="21"/>
        <end position="54"/>
    </location>
</feature>
<feature type="domain" description="DUF1541" evidence="2">
    <location>
        <begin position="60"/>
        <end position="111"/>
    </location>
</feature>
<keyword evidence="3" id="KW-0449">Lipoprotein</keyword>
<dbReference type="OrthoDB" id="1701949at2"/>
<dbReference type="eggNOG" id="COG1388">
    <property type="taxonomic scope" value="Bacteria"/>
</dbReference>